<evidence type="ECO:0000313" key="4">
    <source>
        <dbReference type="EMBL" id="MBB5373016.1"/>
    </source>
</evidence>
<feature type="domain" description="HTH tetR-type" evidence="3">
    <location>
        <begin position="10"/>
        <end position="70"/>
    </location>
</feature>
<evidence type="ECO:0000256" key="1">
    <source>
        <dbReference type="ARBA" id="ARBA00023125"/>
    </source>
</evidence>
<dbReference type="Pfam" id="PF00440">
    <property type="entry name" value="TetR_N"/>
    <property type="match status" value="1"/>
</dbReference>
<gene>
    <name evidence="4" type="ORF">HNP71_001274</name>
</gene>
<evidence type="ECO:0000256" key="2">
    <source>
        <dbReference type="PROSITE-ProRule" id="PRU00335"/>
    </source>
</evidence>
<dbReference type="PANTHER" id="PTHR30055:SF226">
    <property type="entry name" value="HTH-TYPE TRANSCRIPTIONAL REGULATOR PKSA"/>
    <property type="match status" value="1"/>
</dbReference>
<dbReference type="PANTHER" id="PTHR30055">
    <property type="entry name" value="HTH-TYPE TRANSCRIPTIONAL REGULATOR RUTR"/>
    <property type="match status" value="1"/>
</dbReference>
<organism evidence="4 5">
    <name type="scientific">Acidocella aromatica</name>
    <dbReference type="NCBI Taxonomy" id="1303579"/>
    <lineage>
        <taxon>Bacteria</taxon>
        <taxon>Pseudomonadati</taxon>
        <taxon>Pseudomonadota</taxon>
        <taxon>Alphaproteobacteria</taxon>
        <taxon>Acetobacterales</taxon>
        <taxon>Acidocellaceae</taxon>
        <taxon>Acidocella</taxon>
    </lineage>
</organism>
<dbReference type="InterPro" id="IPR041490">
    <property type="entry name" value="KstR2_TetR_C"/>
</dbReference>
<dbReference type="PRINTS" id="PR00455">
    <property type="entry name" value="HTHTETR"/>
</dbReference>
<dbReference type="GO" id="GO:0000976">
    <property type="term" value="F:transcription cis-regulatory region binding"/>
    <property type="evidence" value="ECO:0007669"/>
    <property type="project" value="TreeGrafter"/>
</dbReference>
<sequence>MARTRAQDYVEKRELILHQAAQLFAQHGYTGTSISMIAKACGVSKALLYHYYPDKEAVLFDILHAHLIRLVALMEAVVATAPPGAPRLLAIGEALLDAYRDAYAEHQVQIANLGLLPEDKQAVLRGLERSLVTPVAEAISQVVPGVAGTTTLKPLTMAWFGMINWHYLWFREGRGFSRADYARMACQLIICGGKEAIAPG</sequence>
<dbReference type="GO" id="GO:0003700">
    <property type="term" value="F:DNA-binding transcription factor activity"/>
    <property type="evidence" value="ECO:0007669"/>
    <property type="project" value="TreeGrafter"/>
</dbReference>
<comment type="caution">
    <text evidence="4">The sequence shown here is derived from an EMBL/GenBank/DDBJ whole genome shotgun (WGS) entry which is preliminary data.</text>
</comment>
<dbReference type="EMBL" id="JACHFJ010000004">
    <property type="protein sequence ID" value="MBB5373016.1"/>
    <property type="molecule type" value="Genomic_DNA"/>
</dbReference>
<dbReference type="InterPro" id="IPR001647">
    <property type="entry name" value="HTH_TetR"/>
</dbReference>
<keyword evidence="1 2" id="KW-0238">DNA-binding</keyword>
<dbReference type="Pfam" id="PF17932">
    <property type="entry name" value="TetR_C_24"/>
    <property type="match status" value="1"/>
</dbReference>
<accession>A0A840VBD2</accession>
<dbReference type="InterPro" id="IPR050109">
    <property type="entry name" value="HTH-type_TetR-like_transc_reg"/>
</dbReference>
<name>A0A840VBD2_9PROT</name>
<proteinExistence type="predicted"/>
<evidence type="ECO:0000313" key="5">
    <source>
        <dbReference type="Proteomes" id="UP000553706"/>
    </source>
</evidence>
<dbReference type="RefSeq" id="WP_183266040.1">
    <property type="nucleotide sequence ID" value="NZ_JACHFJ010000004.1"/>
</dbReference>
<dbReference type="AlphaFoldDB" id="A0A840VBD2"/>
<dbReference type="PROSITE" id="PS50977">
    <property type="entry name" value="HTH_TETR_2"/>
    <property type="match status" value="1"/>
</dbReference>
<reference evidence="4 5" key="1">
    <citation type="submission" date="2020-08" db="EMBL/GenBank/DDBJ databases">
        <title>Genomic Encyclopedia of Type Strains, Phase IV (KMG-IV): sequencing the most valuable type-strain genomes for metagenomic binning, comparative biology and taxonomic classification.</title>
        <authorList>
            <person name="Goeker M."/>
        </authorList>
    </citation>
    <scope>NUCLEOTIDE SEQUENCE [LARGE SCALE GENOMIC DNA]</scope>
    <source>
        <strain evidence="4 5">DSM 27026</strain>
    </source>
</reference>
<dbReference type="Gene3D" id="1.10.10.60">
    <property type="entry name" value="Homeodomain-like"/>
    <property type="match status" value="1"/>
</dbReference>
<dbReference type="Proteomes" id="UP000553706">
    <property type="component" value="Unassembled WGS sequence"/>
</dbReference>
<dbReference type="Gene3D" id="1.10.357.10">
    <property type="entry name" value="Tetracycline Repressor, domain 2"/>
    <property type="match status" value="1"/>
</dbReference>
<feature type="DNA-binding region" description="H-T-H motif" evidence="2">
    <location>
        <begin position="33"/>
        <end position="52"/>
    </location>
</feature>
<evidence type="ECO:0000259" key="3">
    <source>
        <dbReference type="PROSITE" id="PS50977"/>
    </source>
</evidence>
<keyword evidence="5" id="KW-1185">Reference proteome</keyword>
<dbReference type="InterPro" id="IPR009057">
    <property type="entry name" value="Homeodomain-like_sf"/>
</dbReference>
<protein>
    <submittedName>
        <fullName evidence="4">AcrR family transcriptional regulator</fullName>
    </submittedName>
</protein>
<dbReference type="SUPFAM" id="SSF46689">
    <property type="entry name" value="Homeodomain-like"/>
    <property type="match status" value="1"/>
</dbReference>